<dbReference type="AlphaFoldDB" id="A0A074ZAN5"/>
<dbReference type="Proteomes" id="UP000054324">
    <property type="component" value="Unassembled WGS sequence"/>
</dbReference>
<evidence type="ECO:0000313" key="2">
    <source>
        <dbReference type="EMBL" id="KER24361.1"/>
    </source>
</evidence>
<accession>A0A074ZAN5</accession>
<sequence length="298" mass="33776">MPYLNPNRKKFTRPENRDSLLILEQYNTNMNPVAAMKNTQKLTSESTEDQQDHRHLFQLYTNLEHNDYSSPPPAKRERRFTSRTKKHESNATVTKLTANVVSEVDMKGVPRSSCHSCDSFGFPAVDTQRLAANIPQFHCTDREMYMPYTKLKLASGWMDRKSVFPFVAQDESTDFGASSDPWLTLGYAANMSYNNPTNLSTTDHCFPMTLAYMSSDYVNASPTPCGETHIFGHKPPEQPAGDLSIIRNSDKAHPRAQVISLENPTFQSHMGHTENQHIVGRCQHQDIHTPLPISFTQP</sequence>
<dbReference type="KEGG" id="ovi:T265_07963"/>
<dbReference type="EMBL" id="KL596813">
    <property type="protein sequence ID" value="KER24361.1"/>
    <property type="molecule type" value="Genomic_DNA"/>
</dbReference>
<gene>
    <name evidence="2" type="ORF">T265_07963</name>
</gene>
<evidence type="ECO:0000313" key="3">
    <source>
        <dbReference type="Proteomes" id="UP000054324"/>
    </source>
</evidence>
<protein>
    <submittedName>
        <fullName evidence="2">Uncharacterized protein</fullName>
    </submittedName>
</protein>
<organism evidence="2 3">
    <name type="scientific">Opisthorchis viverrini</name>
    <name type="common">Southeast Asian liver fluke</name>
    <dbReference type="NCBI Taxonomy" id="6198"/>
    <lineage>
        <taxon>Eukaryota</taxon>
        <taxon>Metazoa</taxon>
        <taxon>Spiralia</taxon>
        <taxon>Lophotrochozoa</taxon>
        <taxon>Platyhelminthes</taxon>
        <taxon>Trematoda</taxon>
        <taxon>Digenea</taxon>
        <taxon>Opisthorchiida</taxon>
        <taxon>Opisthorchiata</taxon>
        <taxon>Opisthorchiidae</taxon>
        <taxon>Opisthorchis</taxon>
    </lineage>
</organism>
<evidence type="ECO:0000256" key="1">
    <source>
        <dbReference type="SAM" id="MobiDB-lite"/>
    </source>
</evidence>
<reference evidence="2 3" key="1">
    <citation type="submission" date="2013-11" db="EMBL/GenBank/DDBJ databases">
        <title>Opisthorchis viverrini - life in the bile duct.</title>
        <authorList>
            <person name="Young N.D."/>
            <person name="Nagarajan N."/>
            <person name="Lin S.J."/>
            <person name="Korhonen P.K."/>
            <person name="Jex A.R."/>
            <person name="Hall R.S."/>
            <person name="Safavi-Hemami H."/>
            <person name="Kaewkong W."/>
            <person name="Bertrand D."/>
            <person name="Gao S."/>
            <person name="Seet Q."/>
            <person name="Wongkham S."/>
            <person name="Teh B.T."/>
            <person name="Wongkham C."/>
            <person name="Intapan P.M."/>
            <person name="Maleewong W."/>
            <person name="Yang X."/>
            <person name="Hu M."/>
            <person name="Wang Z."/>
            <person name="Hofmann A."/>
            <person name="Sternberg P.W."/>
            <person name="Tan P."/>
            <person name="Wang J."/>
            <person name="Gasser R.B."/>
        </authorList>
    </citation>
    <scope>NUCLEOTIDE SEQUENCE [LARGE SCALE GENOMIC DNA]</scope>
</reference>
<proteinExistence type="predicted"/>
<feature type="compositionally biased region" description="Basic residues" evidence="1">
    <location>
        <begin position="76"/>
        <end position="86"/>
    </location>
</feature>
<dbReference type="CTD" id="20322142"/>
<dbReference type="RefSeq" id="XP_009171898.1">
    <property type="nucleotide sequence ID" value="XM_009173634.1"/>
</dbReference>
<keyword evidence="3" id="KW-1185">Reference proteome</keyword>
<dbReference type="GeneID" id="20322142"/>
<dbReference type="STRING" id="6198.A0A074ZAN5"/>
<name>A0A074ZAN5_OPIVI</name>
<feature type="region of interest" description="Disordered" evidence="1">
    <location>
        <begin position="64"/>
        <end position="90"/>
    </location>
</feature>